<protein>
    <submittedName>
        <fullName evidence="4">C/D box methylation guide ribonucleoprotein complex aNOP56 subunit</fullName>
    </submittedName>
</protein>
<feature type="region of interest" description="Disordered" evidence="2">
    <location>
        <begin position="382"/>
        <end position="407"/>
    </location>
</feature>
<dbReference type="FunFam" id="1.10.246.90:FF:000007">
    <property type="entry name" value="Pre mRNA splicing protein"/>
    <property type="match status" value="1"/>
</dbReference>
<dbReference type="SMART" id="SM00931">
    <property type="entry name" value="NOSIC"/>
    <property type="match status" value="1"/>
</dbReference>
<dbReference type="Gene3D" id="1.10.246.90">
    <property type="entry name" value="Nop domain"/>
    <property type="match status" value="1"/>
</dbReference>
<name>A0A7C4FCX9_THEPE</name>
<accession>A0A7C4FCX9</accession>
<dbReference type="Pfam" id="PF01798">
    <property type="entry name" value="Nop"/>
    <property type="match status" value="1"/>
</dbReference>
<evidence type="ECO:0000313" key="4">
    <source>
        <dbReference type="EMBL" id="HGI43665.1"/>
    </source>
</evidence>
<dbReference type="PANTHER" id="PTHR10894">
    <property type="entry name" value="NUCLEOLAR PROTEIN 5 NUCLEOLAR PROTEIN NOP5 NOP58"/>
    <property type="match status" value="1"/>
</dbReference>
<dbReference type="Pfam" id="PF21572">
    <property type="entry name" value="Nop5_56-rel_N_Arc"/>
    <property type="match status" value="1"/>
</dbReference>
<dbReference type="Gene3D" id="3.30.420.220">
    <property type="match status" value="1"/>
</dbReference>
<feature type="domain" description="Nop" evidence="3">
    <location>
        <begin position="263"/>
        <end position="378"/>
    </location>
</feature>
<reference evidence="4" key="1">
    <citation type="journal article" date="2020" name="mSystems">
        <title>Genome- and Community-Level Interaction Insights into Carbon Utilization and Element Cycling Functions of Hydrothermarchaeota in Hydrothermal Sediment.</title>
        <authorList>
            <person name="Zhou Z."/>
            <person name="Liu Y."/>
            <person name="Xu W."/>
            <person name="Pan J."/>
            <person name="Luo Z.H."/>
            <person name="Li M."/>
        </authorList>
    </citation>
    <scope>NUCLEOTIDE SEQUENCE [LARGE SCALE GENOMIC DNA]</scope>
    <source>
        <strain evidence="4">SpSt-735</strain>
    </source>
</reference>
<evidence type="ECO:0000259" key="3">
    <source>
        <dbReference type="PROSITE" id="PS51358"/>
    </source>
</evidence>
<dbReference type="NCBIfam" id="NF011121">
    <property type="entry name" value="PRK14552.1"/>
    <property type="match status" value="1"/>
</dbReference>
<dbReference type="InterPro" id="IPR002687">
    <property type="entry name" value="Nop_dom"/>
</dbReference>
<proteinExistence type="inferred from homology"/>
<dbReference type="InterPro" id="IPR042239">
    <property type="entry name" value="Nop_C"/>
</dbReference>
<dbReference type="InterPro" id="IPR036070">
    <property type="entry name" value="Nop_dom_sf"/>
</dbReference>
<organism evidence="4">
    <name type="scientific">Thermofilum pendens</name>
    <dbReference type="NCBI Taxonomy" id="2269"/>
    <lineage>
        <taxon>Archaea</taxon>
        <taxon>Thermoproteota</taxon>
        <taxon>Thermoprotei</taxon>
        <taxon>Thermofilales</taxon>
        <taxon>Thermofilaceae</taxon>
        <taxon>Thermofilum</taxon>
    </lineage>
</organism>
<dbReference type="EMBL" id="DTFI01000111">
    <property type="protein sequence ID" value="HGI43665.1"/>
    <property type="molecule type" value="Genomic_DNA"/>
</dbReference>
<evidence type="ECO:0000256" key="2">
    <source>
        <dbReference type="SAM" id="MobiDB-lite"/>
    </source>
</evidence>
<dbReference type="InterPro" id="IPR045056">
    <property type="entry name" value="Nop56/Nop58"/>
</dbReference>
<comment type="caution">
    <text evidence="4">The sequence shown here is derived from an EMBL/GenBank/DDBJ whole genome shotgun (WGS) entry which is preliminary data.</text>
</comment>
<dbReference type="Gene3D" id="1.10.287.4070">
    <property type="match status" value="1"/>
</dbReference>
<sequence>MGHYYLAPMPFGVVLANDKGEVVASTIVGKSFEEVRAYLQALEGGTLTQDILELIKRYVARDDTLFVEDEDIARFIAQTLGLNVKVELGSPVFRELRAKMHATMARLMGVQEQEFYNLLRQMAVELTRSKVKEVAEKRDLFIAQAIRALDDVNKTINLFASRVREWYGLHFPELDELVEEHEDYLKIVSKIGRRSRITEEALGEIGIKGELASKIVSAAANSMGAELAEFDLEAIRLISDMGLQLYSVRRSLEKYIDEAMYEVAPNIRALVGSLLGARLISLAGGLSKLARLPASTIQVLGAEKALFRALKYGAKPPKHGVIFQHPLIHRSPKWQRGKIARALAAKLAIAARIDAFTGEYRADELREDLEKRVEEIKALYPTPPKKARVEGREKTLKKRGKERGGKR</sequence>
<dbReference type="PANTHER" id="PTHR10894:SF0">
    <property type="entry name" value="NUCLEOLAR PROTEIN 56"/>
    <property type="match status" value="1"/>
</dbReference>
<dbReference type="InterPro" id="IPR048896">
    <property type="entry name" value="Nop5_56-rel_N"/>
</dbReference>
<gene>
    <name evidence="4" type="ORF">ENV17_04705</name>
</gene>
<keyword evidence="4" id="KW-0687">Ribonucleoprotein</keyword>
<dbReference type="InterPro" id="IPR012976">
    <property type="entry name" value="NOSIC"/>
</dbReference>
<dbReference type="AlphaFoldDB" id="A0A7C4FCX9"/>
<dbReference type="PROSITE" id="PS51358">
    <property type="entry name" value="NOP"/>
    <property type="match status" value="1"/>
</dbReference>
<dbReference type="SUPFAM" id="SSF89124">
    <property type="entry name" value="Nop domain"/>
    <property type="match status" value="1"/>
</dbReference>
<evidence type="ECO:0000256" key="1">
    <source>
        <dbReference type="ARBA" id="ARBA00009211"/>
    </source>
</evidence>
<dbReference type="GO" id="GO:0031428">
    <property type="term" value="C:box C/D methylation guide snoRNP complex"/>
    <property type="evidence" value="ECO:0007669"/>
    <property type="project" value="InterPro"/>
</dbReference>
<comment type="similarity">
    <text evidence="1">Belongs to the NOP5/NOP56 family.</text>
</comment>
<feature type="compositionally biased region" description="Basic residues" evidence="2">
    <location>
        <begin position="395"/>
        <end position="407"/>
    </location>
</feature>
<dbReference type="GO" id="GO:0030515">
    <property type="term" value="F:snoRNA binding"/>
    <property type="evidence" value="ECO:0007669"/>
    <property type="project" value="InterPro"/>
</dbReference>
<dbReference type="InterPro" id="IPR047099">
    <property type="entry name" value="Nop5_N_sf"/>
</dbReference>